<dbReference type="AlphaFoldDB" id="A0A9P3CA67"/>
<protein>
    <submittedName>
        <fullName evidence="2">Uncharacterized protein</fullName>
    </submittedName>
</protein>
<feature type="compositionally biased region" description="Basic and acidic residues" evidence="1">
    <location>
        <begin position="283"/>
        <end position="292"/>
    </location>
</feature>
<evidence type="ECO:0000313" key="2">
    <source>
        <dbReference type="EMBL" id="GIZ37612.1"/>
    </source>
</evidence>
<evidence type="ECO:0000256" key="1">
    <source>
        <dbReference type="SAM" id="MobiDB-lite"/>
    </source>
</evidence>
<feature type="region of interest" description="Disordered" evidence="1">
    <location>
        <begin position="1"/>
        <end position="91"/>
    </location>
</feature>
<dbReference type="GeneID" id="68286630"/>
<feature type="compositionally biased region" description="Basic and acidic residues" evidence="1">
    <location>
        <begin position="16"/>
        <end position="25"/>
    </location>
</feature>
<feature type="region of interest" description="Disordered" evidence="1">
    <location>
        <begin position="159"/>
        <end position="308"/>
    </location>
</feature>
<name>A0A9P3CA67_9PEZI</name>
<dbReference type="RefSeq" id="XP_044652099.1">
    <property type="nucleotide sequence ID" value="XM_044796164.1"/>
</dbReference>
<organism evidence="2 3">
    <name type="scientific">Cercospora kikuchii</name>
    <dbReference type="NCBI Taxonomy" id="84275"/>
    <lineage>
        <taxon>Eukaryota</taxon>
        <taxon>Fungi</taxon>
        <taxon>Dikarya</taxon>
        <taxon>Ascomycota</taxon>
        <taxon>Pezizomycotina</taxon>
        <taxon>Dothideomycetes</taxon>
        <taxon>Dothideomycetidae</taxon>
        <taxon>Mycosphaerellales</taxon>
        <taxon>Mycosphaerellaceae</taxon>
        <taxon>Cercospora</taxon>
    </lineage>
</organism>
<dbReference type="EMBL" id="BOLY01000001">
    <property type="protein sequence ID" value="GIZ37612.1"/>
    <property type="molecule type" value="Genomic_DNA"/>
</dbReference>
<feature type="compositionally biased region" description="Polar residues" evidence="1">
    <location>
        <begin position="217"/>
        <end position="232"/>
    </location>
</feature>
<dbReference type="OrthoDB" id="5404004at2759"/>
<keyword evidence="3" id="KW-1185">Reference proteome</keyword>
<feature type="compositionally biased region" description="Polar residues" evidence="1">
    <location>
        <begin position="493"/>
        <end position="515"/>
    </location>
</feature>
<accession>A0A9P3CA67</accession>
<feature type="region of interest" description="Disordered" evidence="1">
    <location>
        <begin position="654"/>
        <end position="698"/>
    </location>
</feature>
<feature type="compositionally biased region" description="Low complexity" evidence="1">
    <location>
        <begin position="658"/>
        <end position="668"/>
    </location>
</feature>
<proteinExistence type="predicted"/>
<gene>
    <name evidence="2" type="ORF">CKM354_000105500</name>
</gene>
<feature type="region of interest" description="Disordered" evidence="1">
    <location>
        <begin position="406"/>
        <end position="441"/>
    </location>
</feature>
<dbReference type="Proteomes" id="UP000825890">
    <property type="component" value="Unassembled WGS sequence"/>
</dbReference>
<comment type="caution">
    <text evidence="2">The sequence shown here is derived from an EMBL/GenBank/DDBJ whole genome shotgun (WGS) entry which is preliminary data.</text>
</comment>
<evidence type="ECO:0000313" key="3">
    <source>
        <dbReference type="Proteomes" id="UP000825890"/>
    </source>
</evidence>
<reference evidence="2 3" key="1">
    <citation type="submission" date="2021-01" db="EMBL/GenBank/DDBJ databases">
        <title>Cercospora kikuchii MAFF 305040 whole genome shotgun sequence.</title>
        <authorList>
            <person name="Kashiwa T."/>
            <person name="Suzuki T."/>
        </authorList>
    </citation>
    <scope>NUCLEOTIDE SEQUENCE [LARGE SCALE GENOMIC DNA]</scope>
    <source>
        <strain evidence="2 3">MAFF 305040</strain>
    </source>
</reference>
<feature type="compositionally biased region" description="Basic and acidic residues" evidence="1">
    <location>
        <begin position="54"/>
        <end position="66"/>
    </location>
</feature>
<sequence length="698" mass="76491">MPFLQRSGSKRANRRGTLDDRTKMEKKARKSATANPHGLNDQMNDTMIACKCSMTDRPKSASAERRRLQRSRPPMHANTRTSEDASPLPKCSRDLEQQVRTIEYTAGPDIFSFPTPSPRMPPHSATINRRHYMTGWHSASPPVDSPQVQSPAETPHIGIALGSPSEAHPAWGRSHTHDAIPSRRTAGLPPSRSPPPIPQPLRTDTMISVPKQKKISSWKTFSSLFRSKTTSEPSHKIRTQSPADAEPANRDAPLAELEADPAPTARSQTPLSCLFAPSPGMSKRRDSLDEAQSRAPSRQEQVFDAGYRTSAVPRGLALRAKGGTPSASPRVRSHGVWRASQDAFGQAERYNEEPVLHDEARDQVSEPALPTPRLDLDLPGVEFPRFSIMFEKQLSLNSRPSILERRQSRLQRSQSQKGGEGGEGLQVGTHGAGVSRSMTSPSFKRPLSILVKAEQAAKDEPETALQRMRLPMRSVTAPVGATSPIAAAFMQPRQGTQLSSSPESQGSAFYSENSLPPTPTTATTCTDTESARRMLVDAEPFWKPPPVMRSFSHPAHVNIDHAFADEDEQAVSYRDDEPYPRVKSPEDLERQIVQVSVARQVSVSRARTRVMKAMEGSARPAAVPLRPRIIEFSKNRKSAAGVLEDASADCEDAMPENAAAHSRAASLAFDGAKRRSVMSTKSAKSVMEQDVPEVPSLK</sequence>
<feature type="compositionally biased region" description="Low complexity" evidence="1">
    <location>
        <begin position="251"/>
        <end position="263"/>
    </location>
</feature>
<feature type="region of interest" description="Disordered" evidence="1">
    <location>
        <begin position="492"/>
        <end position="525"/>
    </location>
</feature>